<proteinExistence type="predicted"/>
<organism evidence="1 2">
    <name type="scientific">phage Lak_Megaphage_RVC_AP1_GC26</name>
    <dbReference type="NCBI Taxonomy" id="3109224"/>
    <lineage>
        <taxon>Viruses</taxon>
        <taxon>Duplodnaviria</taxon>
        <taxon>Heunggongvirae</taxon>
        <taxon>Uroviricota</taxon>
        <taxon>Caudoviricetes</taxon>
        <taxon>Caudoviricetes code 15 clade</taxon>
    </lineage>
</organism>
<evidence type="ECO:0000313" key="1">
    <source>
        <dbReference type="EMBL" id="WQJ54286.1"/>
    </source>
</evidence>
<dbReference type="InterPro" id="IPR027848">
    <property type="entry name" value="DUF4494"/>
</dbReference>
<name>A0ABZ0Z5C2_9CAUD</name>
<sequence>MEDIKVMQPSDGNKFYMCTVVIDAENPDNGKPKKQTEVHLIEGPTVGFVEKKVTEQMTGTMFSWHIKNISESKIQFVY</sequence>
<keyword evidence="2" id="KW-1185">Reference proteome</keyword>
<reference evidence="1 2" key="1">
    <citation type="submission" date="2023-11" db="EMBL/GenBank/DDBJ databases">
        <authorList>
            <person name="Cook R."/>
            <person name="Crisci M."/>
            <person name="Pye H."/>
            <person name="Adriaenssens E."/>
            <person name="Santini J."/>
        </authorList>
    </citation>
    <scope>NUCLEOTIDE SEQUENCE [LARGE SCALE GENOMIC DNA]</scope>
    <source>
        <strain evidence="1">Lak_Megaphage_RVC_AP1_GC26</strain>
    </source>
</reference>
<accession>A0ABZ0Z5C2</accession>
<evidence type="ECO:0000313" key="2">
    <source>
        <dbReference type="Proteomes" id="UP001346559"/>
    </source>
</evidence>
<dbReference type="Pfam" id="PF14902">
    <property type="entry name" value="DUF4494"/>
    <property type="match status" value="1"/>
</dbReference>
<dbReference type="Proteomes" id="UP001346559">
    <property type="component" value="Segment"/>
</dbReference>
<dbReference type="EMBL" id="OR769218">
    <property type="protein sequence ID" value="WQJ54286.1"/>
    <property type="molecule type" value="Genomic_DNA"/>
</dbReference>
<protein>
    <submittedName>
        <fullName evidence="1">Uncharacterized protein</fullName>
    </submittedName>
</protein>